<reference evidence="3" key="1">
    <citation type="submission" date="2016-10" db="EMBL/GenBank/DDBJ databases">
        <authorList>
            <person name="Varghese N."/>
            <person name="Submissions S."/>
        </authorList>
    </citation>
    <scope>NUCLEOTIDE SEQUENCE [LARGE SCALE GENOMIC DNA]</scope>
    <source>
        <strain evidence="3">DSM 15719</strain>
    </source>
</reference>
<name>A0A1H9S1E0_FLAFI</name>
<dbReference type="AlphaFoldDB" id="A0A1H9S1E0"/>
<proteinExistence type="predicted"/>
<evidence type="ECO:0000313" key="3">
    <source>
        <dbReference type="Proteomes" id="UP000183658"/>
    </source>
</evidence>
<dbReference type="Proteomes" id="UP000183658">
    <property type="component" value="Unassembled WGS sequence"/>
</dbReference>
<feature type="transmembrane region" description="Helical" evidence="1">
    <location>
        <begin position="67"/>
        <end position="84"/>
    </location>
</feature>
<keyword evidence="1" id="KW-0812">Transmembrane</keyword>
<sequence length="259" mass="31062">MEKYKFWIILICGFITPILIYLFPVDGGGSSIIFTISVPFFIIIALFFAFIYKRISKKTEVKWKRNSAFSVFVFIILFLTFYSFPCFDRNNLCPCEVVYNSAKVLSKYEQVKFDDLLIEKKQSNYPLIVVAQKKFKSTFPNKIYYVNYEGKETFSSEKFYVIYFRNGKILSNNGNLDIEYLNDNYVKFSETYNNEKIEFKSTKNGFINIPNEYKNYYDNGYEYINLEKEFKNFNLNIRKEPEKDITKEYAFYKILYWFS</sequence>
<dbReference type="OrthoDB" id="1467082at2"/>
<gene>
    <name evidence="2" type="ORF">SAMN05444355_1371</name>
</gene>
<keyword evidence="1" id="KW-0472">Membrane</keyword>
<keyword evidence="1" id="KW-1133">Transmembrane helix</keyword>
<dbReference type="EMBL" id="FOFZ01000037">
    <property type="protein sequence ID" value="SER78876.1"/>
    <property type="molecule type" value="Genomic_DNA"/>
</dbReference>
<protein>
    <submittedName>
        <fullName evidence="2">Uncharacterized protein</fullName>
    </submittedName>
</protein>
<organism evidence="2 3">
    <name type="scientific">Flavobacterium frigoris</name>
    <dbReference type="NCBI Taxonomy" id="229204"/>
    <lineage>
        <taxon>Bacteria</taxon>
        <taxon>Pseudomonadati</taxon>
        <taxon>Bacteroidota</taxon>
        <taxon>Flavobacteriia</taxon>
        <taxon>Flavobacteriales</taxon>
        <taxon>Flavobacteriaceae</taxon>
        <taxon>Flavobacterium</taxon>
    </lineage>
</organism>
<feature type="transmembrane region" description="Helical" evidence="1">
    <location>
        <begin position="31"/>
        <end position="55"/>
    </location>
</feature>
<evidence type="ECO:0000313" key="2">
    <source>
        <dbReference type="EMBL" id="SER78876.1"/>
    </source>
</evidence>
<feature type="transmembrane region" description="Helical" evidence="1">
    <location>
        <begin position="7"/>
        <end position="25"/>
    </location>
</feature>
<accession>A0A1H9S1E0</accession>
<dbReference type="RefSeq" id="WP_074724771.1">
    <property type="nucleotide sequence ID" value="NZ_CBCRVS010000042.1"/>
</dbReference>
<keyword evidence="3" id="KW-1185">Reference proteome</keyword>
<evidence type="ECO:0000256" key="1">
    <source>
        <dbReference type="SAM" id="Phobius"/>
    </source>
</evidence>